<evidence type="ECO:0000313" key="10">
    <source>
        <dbReference type="Proteomes" id="UP001209540"/>
    </source>
</evidence>
<dbReference type="EMBL" id="JAIXMP010000032">
    <property type="protein sequence ID" value="KAI9250492.1"/>
    <property type="molecule type" value="Genomic_DNA"/>
</dbReference>
<dbReference type="InterPro" id="IPR036852">
    <property type="entry name" value="Peptidase_S8/S53_dom_sf"/>
</dbReference>
<dbReference type="InterPro" id="IPR034193">
    <property type="entry name" value="PCSK9_ProteinaseK-like"/>
</dbReference>
<evidence type="ECO:0000256" key="4">
    <source>
        <dbReference type="ARBA" id="ARBA00022825"/>
    </source>
</evidence>
<accession>A0AAD5P9M8</accession>
<keyword evidence="2 5" id="KW-0645">Protease</keyword>
<dbReference type="Pfam" id="PF00082">
    <property type="entry name" value="Peptidase_S8"/>
    <property type="match status" value="1"/>
</dbReference>
<dbReference type="GO" id="GO:0004252">
    <property type="term" value="F:serine-type endopeptidase activity"/>
    <property type="evidence" value="ECO:0007669"/>
    <property type="project" value="UniProtKB-UniRule"/>
</dbReference>
<dbReference type="PANTHER" id="PTHR43806">
    <property type="entry name" value="PEPTIDASE S8"/>
    <property type="match status" value="1"/>
</dbReference>
<reference evidence="9" key="1">
    <citation type="journal article" date="2022" name="IScience">
        <title>Evolution of zygomycete secretomes and the origins of terrestrial fungal ecologies.</title>
        <authorList>
            <person name="Chang Y."/>
            <person name="Wang Y."/>
            <person name="Mondo S."/>
            <person name="Ahrendt S."/>
            <person name="Andreopoulos W."/>
            <person name="Barry K."/>
            <person name="Beard J."/>
            <person name="Benny G.L."/>
            <person name="Blankenship S."/>
            <person name="Bonito G."/>
            <person name="Cuomo C."/>
            <person name="Desiro A."/>
            <person name="Gervers K.A."/>
            <person name="Hundley H."/>
            <person name="Kuo A."/>
            <person name="LaButti K."/>
            <person name="Lang B.F."/>
            <person name="Lipzen A."/>
            <person name="O'Donnell K."/>
            <person name="Pangilinan J."/>
            <person name="Reynolds N."/>
            <person name="Sandor L."/>
            <person name="Smith M.E."/>
            <person name="Tsang A."/>
            <person name="Grigoriev I.V."/>
            <person name="Stajich J.E."/>
            <person name="Spatafora J.W."/>
        </authorList>
    </citation>
    <scope>NUCLEOTIDE SEQUENCE</scope>
    <source>
        <strain evidence="9">RSA 2281</strain>
    </source>
</reference>
<evidence type="ECO:0000256" key="7">
    <source>
        <dbReference type="SAM" id="MobiDB-lite"/>
    </source>
</evidence>
<feature type="active site" description="Charge relay system" evidence="5">
    <location>
        <position position="306"/>
    </location>
</feature>
<dbReference type="Proteomes" id="UP001209540">
    <property type="component" value="Unassembled WGS sequence"/>
</dbReference>
<dbReference type="PANTHER" id="PTHR43806:SF11">
    <property type="entry name" value="CEREVISIN-RELATED"/>
    <property type="match status" value="1"/>
</dbReference>
<gene>
    <name evidence="9" type="ORF">BDA99DRAFT_445027</name>
</gene>
<dbReference type="InterPro" id="IPR000209">
    <property type="entry name" value="Peptidase_S8/S53_dom"/>
</dbReference>
<evidence type="ECO:0000259" key="8">
    <source>
        <dbReference type="Pfam" id="PF00082"/>
    </source>
</evidence>
<keyword evidence="10" id="KW-1185">Reference proteome</keyword>
<evidence type="ECO:0000256" key="2">
    <source>
        <dbReference type="ARBA" id="ARBA00022670"/>
    </source>
</evidence>
<dbReference type="PROSITE" id="PS00136">
    <property type="entry name" value="SUBTILASE_ASP"/>
    <property type="match status" value="1"/>
</dbReference>
<feature type="domain" description="Peptidase S8/S53" evidence="8">
    <location>
        <begin position="110"/>
        <end position="341"/>
    </location>
</feature>
<dbReference type="PRINTS" id="PR00723">
    <property type="entry name" value="SUBTILISIN"/>
</dbReference>
<dbReference type="InterPro" id="IPR022398">
    <property type="entry name" value="Peptidase_S8_His-AS"/>
</dbReference>
<dbReference type="GO" id="GO:0005615">
    <property type="term" value="C:extracellular space"/>
    <property type="evidence" value="ECO:0007669"/>
    <property type="project" value="TreeGrafter"/>
</dbReference>
<dbReference type="InterPro" id="IPR050131">
    <property type="entry name" value="Peptidase_S8_subtilisin-like"/>
</dbReference>
<organism evidence="9 10">
    <name type="scientific">Phascolomyces articulosus</name>
    <dbReference type="NCBI Taxonomy" id="60185"/>
    <lineage>
        <taxon>Eukaryota</taxon>
        <taxon>Fungi</taxon>
        <taxon>Fungi incertae sedis</taxon>
        <taxon>Mucoromycota</taxon>
        <taxon>Mucoromycotina</taxon>
        <taxon>Mucoromycetes</taxon>
        <taxon>Mucorales</taxon>
        <taxon>Lichtheimiaceae</taxon>
        <taxon>Phascolomyces</taxon>
    </lineage>
</organism>
<feature type="active site" description="Charge relay system" evidence="5">
    <location>
        <position position="119"/>
    </location>
</feature>
<dbReference type="InterPro" id="IPR023828">
    <property type="entry name" value="Peptidase_S8_Ser-AS"/>
</dbReference>
<keyword evidence="3 5" id="KW-0378">Hydrolase</keyword>
<reference evidence="9" key="2">
    <citation type="submission" date="2023-02" db="EMBL/GenBank/DDBJ databases">
        <authorList>
            <consortium name="DOE Joint Genome Institute"/>
            <person name="Mondo S.J."/>
            <person name="Chang Y."/>
            <person name="Wang Y."/>
            <person name="Ahrendt S."/>
            <person name="Andreopoulos W."/>
            <person name="Barry K."/>
            <person name="Beard J."/>
            <person name="Benny G.L."/>
            <person name="Blankenship S."/>
            <person name="Bonito G."/>
            <person name="Cuomo C."/>
            <person name="Desiro A."/>
            <person name="Gervers K.A."/>
            <person name="Hundley H."/>
            <person name="Kuo A."/>
            <person name="LaButti K."/>
            <person name="Lang B.F."/>
            <person name="Lipzen A."/>
            <person name="O'Donnell K."/>
            <person name="Pangilinan J."/>
            <person name="Reynolds N."/>
            <person name="Sandor L."/>
            <person name="Smith M.W."/>
            <person name="Tsang A."/>
            <person name="Grigoriev I.V."/>
            <person name="Stajich J.E."/>
            <person name="Spatafora J.W."/>
        </authorList>
    </citation>
    <scope>NUCLEOTIDE SEQUENCE</scope>
    <source>
        <strain evidence="9">RSA 2281</strain>
    </source>
</reference>
<comment type="similarity">
    <text evidence="1 5 6">Belongs to the peptidase S8 family.</text>
</comment>
<dbReference type="FunFam" id="3.40.50.200:FF:000014">
    <property type="entry name" value="Proteinase K"/>
    <property type="match status" value="1"/>
</dbReference>
<keyword evidence="4 5" id="KW-0720">Serine protease</keyword>
<dbReference type="SUPFAM" id="SSF52743">
    <property type="entry name" value="Subtilisin-like"/>
    <property type="match status" value="1"/>
</dbReference>
<proteinExistence type="inferred from homology"/>
<evidence type="ECO:0000313" key="9">
    <source>
        <dbReference type="EMBL" id="KAI9250492.1"/>
    </source>
</evidence>
<dbReference type="PROSITE" id="PS00138">
    <property type="entry name" value="SUBTILASE_SER"/>
    <property type="match status" value="1"/>
</dbReference>
<dbReference type="InterPro" id="IPR015500">
    <property type="entry name" value="Peptidase_S8_subtilisin-rel"/>
</dbReference>
<dbReference type="Gene3D" id="3.40.50.200">
    <property type="entry name" value="Peptidase S8/S53 domain"/>
    <property type="match status" value="1"/>
</dbReference>
<name>A0AAD5P9M8_9FUNG</name>
<dbReference type="CDD" id="cd04077">
    <property type="entry name" value="Peptidases_S8_PCSK9_ProteinaseK_like"/>
    <property type="match status" value="1"/>
</dbReference>
<evidence type="ECO:0000256" key="3">
    <source>
        <dbReference type="ARBA" id="ARBA00022801"/>
    </source>
</evidence>
<dbReference type="GO" id="GO:0006508">
    <property type="term" value="P:proteolysis"/>
    <property type="evidence" value="ECO:0007669"/>
    <property type="project" value="UniProtKB-KW"/>
</dbReference>
<protein>
    <submittedName>
        <fullName evidence="9">Peptidase S8/S53 domain-containing protein</fullName>
    </submittedName>
</protein>
<feature type="active site" description="Charge relay system" evidence="5">
    <location>
        <position position="151"/>
    </location>
</feature>
<evidence type="ECO:0000256" key="1">
    <source>
        <dbReference type="ARBA" id="ARBA00011073"/>
    </source>
</evidence>
<comment type="caution">
    <text evidence="9">The sequence shown here is derived from an EMBL/GenBank/DDBJ whole genome shotgun (WGS) entry which is preliminary data.</text>
</comment>
<dbReference type="AlphaFoldDB" id="A0AAD5P9M8"/>
<evidence type="ECO:0000256" key="6">
    <source>
        <dbReference type="RuleBase" id="RU003355"/>
    </source>
</evidence>
<feature type="region of interest" description="Disordered" evidence="7">
    <location>
        <begin position="62"/>
        <end position="81"/>
    </location>
</feature>
<dbReference type="PROSITE" id="PS51892">
    <property type="entry name" value="SUBTILASE"/>
    <property type="match status" value="1"/>
</dbReference>
<evidence type="ECO:0000256" key="5">
    <source>
        <dbReference type="PROSITE-ProRule" id="PRU01240"/>
    </source>
</evidence>
<sequence length="365" mass="39672">MERQLSLDHISIDPEFVAVSGIFPDNGFIDTLYHDTEVDYIEPNYNYKATFLLPNHDSMMTQDQKENNEQQQKLFKKRSSYSSSPDWGLARINKRTPDGLDSYEYDTTAGSGIEVFVLDSGVNVNHKDFEGRAIATASFVDKEDTSDLGGHGTHVAGKIAGKLYGVAKSANIHSVKILNRSGDGTMSNLIKGISHVIQVATPGKAIINLSLSGPKSKLIDEAVSKLVNEYNIPVFVSAGNSGTDACYFSPSSNPDVFSVGATDINDQVPYYSDTGSCVKIYAPGSNIKSTWIGEKGEETKVLDGTSMANPHVVGIAASLMSKQVFNTPQELYQAILSKATSDMLKFTSTLDQESNNNLIAYNDIH</sequence>
<dbReference type="PROSITE" id="PS00137">
    <property type="entry name" value="SUBTILASE_HIS"/>
    <property type="match status" value="1"/>
</dbReference>
<dbReference type="InterPro" id="IPR023827">
    <property type="entry name" value="Peptidase_S8_Asp-AS"/>
</dbReference>